<sequence length="70" mass="8361">MHIDFETFVVLEERHRKNLLVTTVFNDAFTRYLKNEGVNKIMEVWKEGKCIDIYQTIDNFIKAGRIRAIK</sequence>
<evidence type="ECO:0000313" key="2">
    <source>
        <dbReference type="Proteomes" id="UP000608420"/>
    </source>
</evidence>
<protein>
    <submittedName>
        <fullName evidence="1">Uncharacterized protein</fullName>
    </submittedName>
</protein>
<dbReference type="RefSeq" id="WP_120462504.1">
    <property type="nucleotide sequence ID" value="NZ_BMIW01000003.1"/>
</dbReference>
<reference evidence="2" key="1">
    <citation type="journal article" date="2019" name="Int. J. Syst. Evol. Microbiol.">
        <title>The Global Catalogue of Microorganisms (GCM) 10K type strain sequencing project: providing services to taxonomists for standard genome sequencing and annotation.</title>
        <authorList>
            <consortium name="The Broad Institute Genomics Platform"/>
            <consortium name="The Broad Institute Genome Sequencing Center for Infectious Disease"/>
            <person name="Wu L."/>
            <person name="Ma J."/>
        </authorList>
    </citation>
    <scope>NUCLEOTIDE SEQUENCE [LARGE SCALE GENOMIC DNA]</scope>
    <source>
        <strain evidence="2">CGMCC 1.15420</strain>
    </source>
</reference>
<gene>
    <name evidence="1" type="ORF">GCM10010913_05740</name>
</gene>
<comment type="caution">
    <text evidence="1">The sequence shown here is derived from an EMBL/GenBank/DDBJ whole genome shotgun (WGS) entry which is preliminary data.</text>
</comment>
<keyword evidence="2" id="KW-1185">Reference proteome</keyword>
<organism evidence="1 2">
    <name type="scientific">Paenibacillus aceti</name>
    <dbReference type="NCBI Taxonomy" id="1820010"/>
    <lineage>
        <taxon>Bacteria</taxon>
        <taxon>Bacillati</taxon>
        <taxon>Bacillota</taxon>
        <taxon>Bacilli</taxon>
        <taxon>Bacillales</taxon>
        <taxon>Paenibacillaceae</taxon>
        <taxon>Paenibacillus</taxon>
    </lineage>
</organism>
<name>A0ABQ1VPJ9_9BACL</name>
<accession>A0ABQ1VPJ9</accession>
<evidence type="ECO:0000313" key="1">
    <source>
        <dbReference type="EMBL" id="GGF87115.1"/>
    </source>
</evidence>
<proteinExistence type="predicted"/>
<dbReference type="Proteomes" id="UP000608420">
    <property type="component" value="Unassembled WGS sequence"/>
</dbReference>
<dbReference type="EMBL" id="BMIW01000003">
    <property type="protein sequence ID" value="GGF87115.1"/>
    <property type="molecule type" value="Genomic_DNA"/>
</dbReference>